<keyword evidence="3" id="KW-1185">Reference proteome</keyword>
<proteinExistence type="predicted"/>
<gene>
    <name evidence="2" type="ORF">F7725_008581</name>
</gene>
<keyword evidence="1" id="KW-0812">Transmembrane</keyword>
<keyword evidence="1" id="KW-0472">Membrane</keyword>
<comment type="caution">
    <text evidence="2">The sequence shown here is derived from an EMBL/GenBank/DDBJ whole genome shotgun (WGS) entry which is preliminary data.</text>
</comment>
<dbReference type="Proteomes" id="UP000518266">
    <property type="component" value="Unassembled WGS sequence"/>
</dbReference>
<keyword evidence="1" id="KW-1133">Transmembrane helix</keyword>
<feature type="transmembrane region" description="Helical" evidence="1">
    <location>
        <begin position="75"/>
        <end position="100"/>
    </location>
</feature>
<evidence type="ECO:0000313" key="3">
    <source>
        <dbReference type="Proteomes" id="UP000518266"/>
    </source>
</evidence>
<dbReference type="EMBL" id="JAAKFY010000015">
    <property type="protein sequence ID" value="KAF3845418.1"/>
    <property type="molecule type" value="Genomic_DNA"/>
</dbReference>
<evidence type="ECO:0000256" key="1">
    <source>
        <dbReference type="SAM" id="Phobius"/>
    </source>
</evidence>
<evidence type="ECO:0000313" key="2">
    <source>
        <dbReference type="EMBL" id="KAF3845418.1"/>
    </source>
</evidence>
<accession>A0A7J5YAR5</accession>
<protein>
    <submittedName>
        <fullName evidence="2">Uncharacterized protein</fullName>
    </submittedName>
</protein>
<name>A0A7J5YAR5_DISMA</name>
<sequence>MSRCTSRYAASRAARAWIRLESTVCSERDSSSSRRETASSWSICRRSLLHRAAVSEHRVGPLQRPHCGRGQLLRLLLSFLLTLTQHLLHLHLLLLLLFFVPFSRCRIWRSELRFSLFRLLLFDEGCEQGVGGCGGDAAL</sequence>
<dbReference type="AlphaFoldDB" id="A0A7J5YAR5"/>
<reference evidence="2 3" key="1">
    <citation type="submission" date="2020-03" db="EMBL/GenBank/DDBJ databases">
        <title>Dissostichus mawsoni Genome sequencing and assembly.</title>
        <authorList>
            <person name="Park H."/>
        </authorList>
    </citation>
    <scope>NUCLEOTIDE SEQUENCE [LARGE SCALE GENOMIC DNA]</scope>
    <source>
        <strain evidence="2">DM0001</strain>
        <tissue evidence="2">Muscle</tissue>
    </source>
</reference>
<organism evidence="2 3">
    <name type="scientific">Dissostichus mawsoni</name>
    <name type="common">Antarctic cod</name>
    <dbReference type="NCBI Taxonomy" id="36200"/>
    <lineage>
        <taxon>Eukaryota</taxon>
        <taxon>Metazoa</taxon>
        <taxon>Chordata</taxon>
        <taxon>Craniata</taxon>
        <taxon>Vertebrata</taxon>
        <taxon>Euteleostomi</taxon>
        <taxon>Actinopterygii</taxon>
        <taxon>Neopterygii</taxon>
        <taxon>Teleostei</taxon>
        <taxon>Neoteleostei</taxon>
        <taxon>Acanthomorphata</taxon>
        <taxon>Eupercaria</taxon>
        <taxon>Perciformes</taxon>
        <taxon>Notothenioidei</taxon>
        <taxon>Nototheniidae</taxon>
        <taxon>Dissostichus</taxon>
    </lineage>
</organism>